<feature type="domain" description="HTH tetR-type" evidence="3">
    <location>
        <begin position="6"/>
        <end position="66"/>
    </location>
</feature>
<dbReference type="PROSITE" id="PS50977">
    <property type="entry name" value="HTH_TETR_2"/>
    <property type="match status" value="1"/>
</dbReference>
<dbReference type="PROSITE" id="PS01081">
    <property type="entry name" value="HTH_TETR_1"/>
    <property type="match status" value="1"/>
</dbReference>
<name>A0A9D2RSL1_9FIRM</name>
<dbReference type="InterPro" id="IPR023772">
    <property type="entry name" value="DNA-bd_HTH_TetR-type_CS"/>
</dbReference>
<dbReference type="InterPro" id="IPR050624">
    <property type="entry name" value="HTH-type_Tx_Regulator"/>
</dbReference>
<protein>
    <submittedName>
        <fullName evidence="4">TetR/AcrR family transcriptional regulator</fullName>
    </submittedName>
</protein>
<sequence>MGQDALTTRDQIQRAAIREFWEKGFRGASLRQIVKNAGVTTGAFYGYFSSKEALFASIVEPHAAAIMGRFMEAQTSFAELPEAEQPSHMGLESSACVDWMVDYMYQHMEPVRLLLCCAEGTSYEHFVHNMVEVEVEYTERYIQVLRNLGRDVPALDAQLCHIIASGMFNAIFEVVVHEMPYDQARQYIRQLRAFYTAGWYQLMGE</sequence>
<comment type="caution">
    <text evidence="4">The sequence shown here is derived from an EMBL/GenBank/DDBJ whole genome shotgun (WGS) entry which is preliminary data.</text>
</comment>
<feature type="DNA-binding region" description="H-T-H motif" evidence="2">
    <location>
        <begin position="29"/>
        <end position="48"/>
    </location>
</feature>
<reference evidence="4" key="1">
    <citation type="journal article" date="2021" name="PeerJ">
        <title>Extensive microbial diversity within the chicken gut microbiome revealed by metagenomics and culture.</title>
        <authorList>
            <person name="Gilroy R."/>
            <person name="Ravi A."/>
            <person name="Getino M."/>
            <person name="Pursley I."/>
            <person name="Horton D.L."/>
            <person name="Alikhan N.F."/>
            <person name="Baker D."/>
            <person name="Gharbi K."/>
            <person name="Hall N."/>
            <person name="Watson M."/>
            <person name="Adriaenssens E.M."/>
            <person name="Foster-Nyarko E."/>
            <person name="Jarju S."/>
            <person name="Secka A."/>
            <person name="Antonio M."/>
            <person name="Oren A."/>
            <person name="Chaudhuri R.R."/>
            <person name="La Ragione R."/>
            <person name="Hildebrand F."/>
            <person name="Pallen M.J."/>
        </authorList>
    </citation>
    <scope>NUCLEOTIDE SEQUENCE</scope>
    <source>
        <strain evidence="4">ChiBcec18-1249</strain>
    </source>
</reference>
<dbReference type="InterPro" id="IPR009057">
    <property type="entry name" value="Homeodomain-like_sf"/>
</dbReference>
<dbReference type="PRINTS" id="PR00455">
    <property type="entry name" value="HTHTETR"/>
</dbReference>
<gene>
    <name evidence="4" type="ORF">H9787_10740</name>
</gene>
<dbReference type="GO" id="GO:0003677">
    <property type="term" value="F:DNA binding"/>
    <property type="evidence" value="ECO:0007669"/>
    <property type="project" value="UniProtKB-UniRule"/>
</dbReference>
<evidence type="ECO:0000256" key="2">
    <source>
        <dbReference type="PROSITE-ProRule" id="PRU00335"/>
    </source>
</evidence>
<evidence type="ECO:0000256" key="1">
    <source>
        <dbReference type="ARBA" id="ARBA00023125"/>
    </source>
</evidence>
<organism evidence="4 5">
    <name type="scientific">Candidatus Oscillibacter excrementigallinarum</name>
    <dbReference type="NCBI Taxonomy" id="2838716"/>
    <lineage>
        <taxon>Bacteria</taxon>
        <taxon>Bacillati</taxon>
        <taxon>Bacillota</taxon>
        <taxon>Clostridia</taxon>
        <taxon>Eubacteriales</taxon>
        <taxon>Oscillospiraceae</taxon>
        <taxon>Oscillibacter</taxon>
    </lineage>
</organism>
<accession>A0A9D2RSL1</accession>
<dbReference type="InterPro" id="IPR001647">
    <property type="entry name" value="HTH_TetR"/>
</dbReference>
<dbReference type="Gene3D" id="1.10.357.10">
    <property type="entry name" value="Tetracycline Repressor, domain 2"/>
    <property type="match status" value="1"/>
</dbReference>
<dbReference type="PANTHER" id="PTHR43479">
    <property type="entry name" value="ACREF/ENVCD OPERON REPRESSOR-RELATED"/>
    <property type="match status" value="1"/>
</dbReference>
<dbReference type="Proteomes" id="UP000823824">
    <property type="component" value="Unassembled WGS sequence"/>
</dbReference>
<keyword evidence="1 2" id="KW-0238">DNA-binding</keyword>
<evidence type="ECO:0000259" key="3">
    <source>
        <dbReference type="PROSITE" id="PS50977"/>
    </source>
</evidence>
<dbReference type="AlphaFoldDB" id="A0A9D2RSL1"/>
<dbReference type="EMBL" id="DWZJ01000099">
    <property type="protein sequence ID" value="HJB14168.1"/>
    <property type="molecule type" value="Genomic_DNA"/>
</dbReference>
<evidence type="ECO:0000313" key="4">
    <source>
        <dbReference type="EMBL" id="HJB14168.1"/>
    </source>
</evidence>
<reference evidence="4" key="2">
    <citation type="submission" date="2021-04" db="EMBL/GenBank/DDBJ databases">
        <authorList>
            <person name="Gilroy R."/>
        </authorList>
    </citation>
    <scope>NUCLEOTIDE SEQUENCE</scope>
    <source>
        <strain evidence="4">ChiBcec18-1249</strain>
    </source>
</reference>
<proteinExistence type="predicted"/>
<dbReference type="PANTHER" id="PTHR43479:SF11">
    <property type="entry name" value="ACREF_ENVCD OPERON REPRESSOR-RELATED"/>
    <property type="match status" value="1"/>
</dbReference>
<dbReference type="SUPFAM" id="SSF46689">
    <property type="entry name" value="Homeodomain-like"/>
    <property type="match status" value="1"/>
</dbReference>
<evidence type="ECO:0000313" key="5">
    <source>
        <dbReference type="Proteomes" id="UP000823824"/>
    </source>
</evidence>
<dbReference type="Pfam" id="PF00440">
    <property type="entry name" value="TetR_N"/>
    <property type="match status" value="1"/>
</dbReference>